<evidence type="ECO:0000313" key="7">
    <source>
        <dbReference type="EMBL" id="CCC81309.1"/>
    </source>
</evidence>
<dbReference type="AlphaFoldDB" id="G4RP15"/>
<dbReference type="InterPro" id="IPR010920">
    <property type="entry name" value="LSM_dom_sf"/>
</dbReference>
<dbReference type="eggNOG" id="arCOG01573">
    <property type="taxonomic scope" value="Archaea"/>
</dbReference>
<dbReference type="InterPro" id="IPR045275">
    <property type="entry name" value="MscS_archaea/bacteria_type"/>
</dbReference>
<evidence type="ECO:0000313" key="8">
    <source>
        <dbReference type="Proteomes" id="UP000002654"/>
    </source>
</evidence>
<dbReference type="PANTHER" id="PTHR30221">
    <property type="entry name" value="SMALL-CONDUCTANCE MECHANOSENSITIVE CHANNEL"/>
    <property type="match status" value="1"/>
</dbReference>
<reference evidence="7 8" key="1">
    <citation type="journal article" date="2011" name="PLoS ONE">
        <title>The complete genome sequence of Thermoproteus tenax: a physiologically versatile member of the Crenarchaeota.</title>
        <authorList>
            <person name="Siebers B."/>
            <person name="Zaparty M."/>
            <person name="Raddatz G."/>
            <person name="Tjaden B."/>
            <person name="Albers S.V."/>
            <person name="Bell S.D."/>
            <person name="Blombach F."/>
            <person name="Kletzin A."/>
            <person name="Kyrpides N."/>
            <person name="Lanz C."/>
            <person name="Plagens A."/>
            <person name="Rampp M."/>
            <person name="Rosinus A."/>
            <person name="von Jan M."/>
            <person name="Makarova K.S."/>
            <person name="Klenk H.P."/>
            <person name="Schuster S.C."/>
            <person name="Hensel R."/>
        </authorList>
    </citation>
    <scope>NUCLEOTIDE SEQUENCE [LARGE SCALE GENOMIC DNA]</scope>
    <source>
        <strain evidence="8">ATCC 35583 / DSM 2078 / JCM 9277 / NBRC 100435 / Kra 1</strain>
    </source>
</reference>
<dbReference type="PANTHER" id="PTHR30221:SF1">
    <property type="entry name" value="SMALL-CONDUCTANCE MECHANOSENSITIVE CHANNEL"/>
    <property type="match status" value="1"/>
</dbReference>
<keyword evidence="2 5" id="KW-0812">Transmembrane</keyword>
<evidence type="ECO:0000256" key="3">
    <source>
        <dbReference type="ARBA" id="ARBA00022989"/>
    </source>
</evidence>
<dbReference type="OrthoDB" id="31543at2157"/>
<dbReference type="InterPro" id="IPR023408">
    <property type="entry name" value="MscS_beta-dom_sf"/>
</dbReference>
<feature type="transmembrane region" description="Helical" evidence="5">
    <location>
        <begin position="80"/>
        <end position="102"/>
    </location>
</feature>
<keyword evidence="3 5" id="KW-1133">Transmembrane helix</keyword>
<evidence type="ECO:0000256" key="2">
    <source>
        <dbReference type="ARBA" id="ARBA00022692"/>
    </source>
</evidence>
<comment type="subcellular location">
    <subcellularLocation>
        <location evidence="1">Membrane</location>
    </subcellularLocation>
</comment>
<dbReference type="PaxDb" id="768679-TTX_0649"/>
<dbReference type="KEGG" id="ttn:TTX_0649"/>
<dbReference type="STRING" id="768679.TTX_0649"/>
<dbReference type="Pfam" id="PF00924">
    <property type="entry name" value="MS_channel_2nd"/>
    <property type="match status" value="1"/>
</dbReference>
<sequence>MSQEVVDRAQIAKEVGKATARLVEWIVLYVVVAAAINGFLIPYLNNLLSQVKIPYITPTNSTTASPSASSGGPLTPYAPYINILLALAFGYQIVMAFANVMYWNLRLKYDHSTATSIKSMVRLIGIGAMVAAIAGGVAGGAAGVALGGFLALVIGFATQQVLGQAIAGLYVLLARPFKIGDIVNIGGDQGPIKEITTLYTIMDKGDQIALIPNNTIVGSKLYILKQGQQPKQ</sequence>
<feature type="domain" description="Mechanosensitive ion channel MscS" evidence="6">
    <location>
        <begin position="163"/>
        <end position="219"/>
    </location>
</feature>
<dbReference type="Gene3D" id="2.30.30.60">
    <property type="match status" value="1"/>
</dbReference>
<proteinExistence type="predicted"/>
<dbReference type="GO" id="GO:0008381">
    <property type="term" value="F:mechanosensitive monoatomic ion channel activity"/>
    <property type="evidence" value="ECO:0007669"/>
    <property type="project" value="InterPro"/>
</dbReference>
<name>G4RP15_THETK</name>
<dbReference type="RefSeq" id="WP_014126566.1">
    <property type="nucleotide sequence ID" value="NC_016070.1"/>
</dbReference>
<dbReference type="GeneID" id="11263645"/>
<dbReference type="EMBL" id="FN869859">
    <property type="protein sequence ID" value="CCC81309.1"/>
    <property type="molecule type" value="Genomic_DNA"/>
</dbReference>
<dbReference type="PATRIC" id="fig|768679.9.peg.662"/>
<dbReference type="InterPro" id="IPR006685">
    <property type="entry name" value="MscS_channel_2nd"/>
</dbReference>
<protein>
    <submittedName>
        <fullName evidence="7">Small-conductance mechanosensitive channel</fullName>
    </submittedName>
</protein>
<keyword evidence="4 5" id="KW-0472">Membrane</keyword>
<dbReference type="Proteomes" id="UP000002654">
    <property type="component" value="Chromosome"/>
</dbReference>
<feature type="transmembrane region" description="Helical" evidence="5">
    <location>
        <begin position="149"/>
        <end position="173"/>
    </location>
</feature>
<evidence type="ECO:0000256" key="1">
    <source>
        <dbReference type="ARBA" id="ARBA00004370"/>
    </source>
</evidence>
<dbReference type="GO" id="GO:0016020">
    <property type="term" value="C:membrane"/>
    <property type="evidence" value="ECO:0007669"/>
    <property type="project" value="UniProtKB-SubCell"/>
</dbReference>
<feature type="transmembrane region" description="Helical" evidence="5">
    <location>
        <begin position="22"/>
        <end position="44"/>
    </location>
</feature>
<evidence type="ECO:0000256" key="5">
    <source>
        <dbReference type="SAM" id="Phobius"/>
    </source>
</evidence>
<evidence type="ECO:0000259" key="6">
    <source>
        <dbReference type="Pfam" id="PF00924"/>
    </source>
</evidence>
<feature type="transmembrane region" description="Helical" evidence="5">
    <location>
        <begin position="123"/>
        <end position="143"/>
    </location>
</feature>
<organism evidence="7 8">
    <name type="scientific">Thermoproteus tenax (strain ATCC 35583 / DSM 2078 / JCM 9277 / NBRC 100435 / Kra 1)</name>
    <dbReference type="NCBI Taxonomy" id="768679"/>
    <lineage>
        <taxon>Archaea</taxon>
        <taxon>Thermoproteota</taxon>
        <taxon>Thermoprotei</taxon>
        <taxon>Thermoproteales</taxon>
        <taxon>Thermoproteaceae</taxon>
        <taxon>Thermoproteus</taxon>
    </lineage>
</organism>
<evidence type="ECO:0000256" key="4">
    <source>
        <dbReference type="ARBA" id="ARBA00023136"/>
    </source>
</evidence>
<dbReference type="HOGENOM" id="CLU_115707_0_0_2"/>
<dbReference type="SUPFAM" id="SSF50182">
    <property type="entry name" value="Sm-like ribonucleoproteins"/>
    <property type="match status" value="1"/>
</dbReference>
<accession>G4RP15</accession>
<keyword evidence="8" id="KW-1185">Reference proteome</keyword>
<gene>
    <name evidence="7" type="primary">mscS</name>
    <name evidence="7" type="ordered locus">TTX_0649</name>
</gene>